<feature type="region of interest" description="Disordered" evidence="1">
    <location>
        <begin position="17"/>
        <end position="59"/>
    </location>
</feature>
<name>A0AA44IDL1_STRE0</name>
<protein>
    <submittedName>
        <fullName evidence="2">Uncharacterized protein</fullName>
    </submittedName>
</protein>
<evidence type="ECO:0000256" key="1">
    <source>
        <dbReference type="SAM" id="MobiDB-lite"/>
    </source>
</evidence>
<proteinExistence type="predicted"/>
<dbReference type="AlphaFoldDB" id="A0AA44IDL1"/>
<evidence type="ECO:0000313" key="2">
    <source>
        <dbReference type="EMBL" id="NKY14844.1"/>
    </source>
</evidence>
<dbReference type="RefSeq" id="WP_168439056.1">
    <property type="nucleotide sequence ID" value="NZ_JAAXOU010000114.1"/>
</dbReference>
<dbReference type="EMBL" id="JAAXOU010000114">
    <property type="protein sequence ID" value="NKY14844.1"/>
    <property type="molecule type" value="Genomic_DNA"/>
</dbReference>
<comment type="caution">
    <text evidence="2">The sequence shown here is derived from an EMBL/GenBank/DDBJ whole genome shotgun (WGS) entry which is preliminary data.</text>
</comment>
<reference evidence="2 3" key="1">
    <citation type="submission" date="2020-04" db="EMBL/GenBank/DDBJ databases">
        <title>MicrobeNet Type strains.</title>
        <authorList>
            <person name="Nicholson A.C."/>
        </authorList>
    </citation>
    <scope>NUCLEOTIDE SEQUENCE [LARGE SCALE GENOMIC DNA]</scope>
    <source>
        <strain evidence="2 3">DSM 40738</strain>
    </source>
</reference>
<sequence length="59" mass="5818">MRVVRFREADTARYGALCDDGAVPPADGPSGDPSAPGDGVSEASLVFPGSATGAVGSRP</sequence>
<dbReference type="Proteomes" id="UP000570003">
    <property type="component" value="Unassembled WGS sequence"/>
</dbReference>
<evidence type="ECO:0000313" key="3">
    <source>
        <dbReference type="Proteomes" id="UP000570003"/>
    </source>
</evidence>
<feature type="compositionally biased region" description="Low complexity" evidence="1">
    <location>
        <begin position="19"/>
        <end position="41"/>
    </location>
</feature>
<accession>A0AA44IDL1</accession>
<keyword evidence="3" id="KW-1185">Reference proteome</keyword>
<gene>
    <name evidence="2" type="ORF">HGA06_11940</name>
</gene>
<organism evidence="2 3">
    <name type="scientific">Streptomyces somaliensis (strain ATCC 33201 / DSM 40738 / JCM 12659 / KCTC 9044 / NCTC 11332 / NRRL B-12077 / IP 733)</name>
    <dbReference type="NCBI Taxonomy" id="1134445"/>
    <lineage>
        <taxon>Bacteria</taxon>
        <taxon>Bacillati</taxon>
        <taxon>Actinomycetota</taxon>
        <taxon>Actinomycetes</taxon>
        <taxon>Kitasatosporales</taxon>
        <taxon>Streptomycetaceae</taxon>
        <taxon>Streptomyces</taxon>
    </lineage>
</organism>